<proteinExistence type="predicted"/>
<accession>A0ABR9ATJ7</accession>
<feature type="transmembrane region" description="Helical" evidence="1">
    <location>
        <begin position="12"/>
        <end position="30"/>
    </location>
</feature>
<keyword evidence="3" id="KW-1185">Reference proteome</keyword>
<name>A0ABR9ATJ7_9BACL</name>
<dbReference type="RefSeq" id="WP_192023792.1">
    <property type="nucleotide sequence ID" value="NZ_JACYTN010000002.1"/>
</dbReference>
<keyword evidence="1" id="KW-0812">Transmembrane</keyword>
<dbReference type="Proteomes" id="UP000634529">
    <property type="component" value="Unassembled WGS sequence"/>
</dbReference>
<feature type="transmembrane region" description="Helical" evidence="1">
    <location>
        <begin position="36"/>
        <end position="54"/>
    </location>
</feature>
<reference evidence="2 3" key="1">
    <citation type="submission" date="2020-09" db="EMBL/GenBank/DDBJ databases">
        <title>Paenibacillus sp. CAU 1523 isolated from sand of Haeundae Beach.</title>
        <authorList>
            <person name="Kim W."/>
        </authorList>
    </citation>
    <scope>NUCLEOTIDE SEQUENCE [LARGE SCALE GENOMIC DNA]</scope>
    <source>
        <strain evidence="2 3">CAU 1523</strain>
    </source>
</reference>
<keyword evidence="1" id="KW-0472">Membrane</keyword>
<evidence type="ECO:0000256" key="1">
    <source>
        <dbReference type="SAM" id="Phobius"/>
    </source>
</evidence>
<protein>
    <submittedName>
        <fullName evidence="2">Uncharacterized protein</fullName>
    </submittedName>
</protein>
<dbReference type="EMBL" id="JACYTN010000002">
    <property type="protein sequence ID" value="MBD8497337.1"/>
    <property type="molecule type" value="Genomic_DNA"/>
</dbReference>
<sequence>MNSAISKRETFISYFLAIALILSMVAAALLFNDREIILSEIAAMAIGVWVYREAGWIRFASKAR</sequence>
<organism evidence="2 3">
    <name type="scientific">Paenibacillus arenosi</name>
    <dbReference type="NCBI Taxonomy" id="2774142"/>
    <lineage>
        <taxon>Bacteria</taxon>
        <taxon>Bacillati</taxon>
        <taxon>Bacillota</taxon>
        <taxon>Bacilli</taxon>
        <taxon>Bacillales</taxon>
        <taxon>Paenibacillaceae</taxon>
        <taxon>Paenibacillus</taxon>
    </lineage>
</organism>
<gene>
    <name evidence="2" type="ORF">IFO66_03385</name>
</gene>
<evidence type="ECO:0000313" key="2">
    <source>
        <dbReference type="EMBL" id="MBD8497337.1"/>
    </source>
</evidence>
<comment type="caution">
    <text evidence="2">The sequence shown here is derived from an EMBL/GenBank/DDBJ whole genome shotgun (WGS) entry which is preliminary data.</text>
</comment>
<keyword evidence="1" id="KW-1133">Transmembrane helix</keyword>
<evidence type="ECO:0000313" key="3">
    <source>
        <dbReference type="Proteomes" id="UP000634529"/>
    </source>
</evidence>